<dbReference type="EMBL" id="CP001931">
    <property type="protein sequence ID" value="ADC88775.1"/>
    <property type="molecule type" value="Genomic_DNA"/>
</dbReference>
<dbReference type="InterPro" id="IPR029468">
    <property type="entry name" value="O-ag_pol_Wzy"/>
</dbReference>
<feature type="transmembrane region" description="Helical" evidence="1">
    <location>
        <begin position="61"/>
        <end position="81"/>
    </location>
</feature>
<dbReference type="NCBIfam" id="TIGR04370">
    <property type="entry name" value="glyco_rpt_poly"/>
    <property type="match status" value="1"/>
</dbReference>
<evidence type="ECO:0000256" key="1">
    <source>
        <dbReference type="SAM" id="Phobius"/>
    </source>
</evidence>
<proteinExistence type="predicted"/>
<accession>D3SNN8</accession>
<keyword evidence="1" id="KW-0472">Membrane</keyword>
<feature type="transmembrane region" description="Helical" evidence="1">
    <location>
        <begin position="405"/>
        <end position="421"/>
    </location>
</feature>
<keyword evidence="3" id="KW-1185">Reference proteome</keyword>
<feature type="transmembrane region" description="Helical" evidence="1">
    <location>
        <begin position="427"/>
        <end position="447"/>
    </location>
</feature>
<dbReference type="Pfam" id="PF14296">
    <property type="entry name" value="O-ag_pol_Wzy"/>
    <property type="match status" value="1"/>
</dbReference>
<feature type="transmembrane region" description="Helical" evidence="1">
    <location>
        <begin position="106"/>
        <end position="125"/>
    </location>
</feature>
<evidence type="ECO:0000313" key="2">
    <source>
        <dbReference type="EMBL" id="ADC88775.1"/>
    </source>
</evidence>
<feature type="transmembrane region" description="Helical" evidence="1">
    <location>
        <begin position="12"/>
        <end position="30"/>
    </location>
</feature>
<name>D3SNN8_THEAH</name>
<gene>
    <name evidence="2" type="ordered locus">Thal_0139</name>
</gene>
<organism evidence="2 3">
    <name type="scientific">Thermocrinis albus (strain DSM 14484 / JCM 11386 / HI 11/12)</name>
    <dbReference type="NCBI Taxonomy" id="638303"/>
    <lineage>
        <taxon>Bacteria</taxon>
        <taxon>Pseudomonadati</taxon>
        <taxon>Aquificota</taxon>
        <taxon>Aquificia</taxon>
        <taxon>Aquificales</taxon>
        <taxon>Aquificaceae</taxon>
        <taxon>Thermocrinis</taxon>
    </lineage>
</organism>
<feature type="transmembrane region" description="Helical" evidence="1">
    <location>
        <begin position="373"/>
        <end position="393"/>
    </location>
</feature>
<dbReference type="KEGG" id="tal:Thal_0139"/>
<evidence type="ECO:0000313" key="3">
    <source>
        <dbReference type="Proteomes" id="UP000002043"/>
    </source>
</evidence>
<dbReference type="RefSeq" id="WP_012991182.1">
    <property type="nucleotide sequence ID" value="NC_013894.1"/>
</dbReference>
<keyword evidence="1" id="KW-0812">Transmembrane</keyword>
<evidence type="ECO:0008006" key="4">
    <source>
        <dbReference type="Google" id="ProtNLM"/>
    </source>
</evidence>
<protein>
    <recommendedName>
        <fullName evidence="4">O-antigen polymerase</fullName>
    </recommendedName>
</protein>
<sequence>MRRYRYSDKILVLSFVSLFIGGNIFLINFIDIALLKYVYVCNIVFAFLLYLLVFGKKWHPVLIFMGTLTLFQGGLIISSIFDTSIDISFVFLMEANLYLQEDSLRTAMLIINLSYWFVLLGGLWGSISDNYKLKDYYNNNGFLKKLFLAIFLIALPFYIYKIFIYFFYFLQGGYMAFYQSTEYLEKAGFITRAISYFAYIGLLGYFLQEQNRKYIFTVLFIWLFMTLPVLLSGFRGQFFTFWLTIFLFYKKRFDKRLKLREIFIVFIIVSVLSLIVSYYREAGTLGFLLPKNPVLEFLKQQGVSFFVTAMAVEFSDEFSGKILKYLLWEPLGAIYSQYSSLPDRAFATDLMIKINYQGYLMGYGVGSSYLAEAYLLSGILGTCIVSFFIGFILSKLWNMFDSVNIYGKILVFVAVQGIIYLPRDLLLMPLSYVIKAGVYVLALYIMIEFIKGSPNLKLIEKGKVS</sequence>
<dbReference type="STRING" id="638303.Thal_0139"/>
<dbReference type="AlphaFoldDB" id="D3SNN8"/>
<feature type="transmembrane region" description="Helical" evidence="1">
    <location>
        <begin position="262"/>
        <end position="279"/>
    </location>
</feature>
<feature type="transmembrane region" description="Helical" evidence="1">
    <location>
        <begin position="237"/>
        <end position="253"/>
    </location>
</feature>
<keyword evidence="1" id="KW-1133">Transmembrane helix</keyword>
<dbReference type="Proteomes" id="UP000002043">
    <property type="component" value="Chromosome"/>
</dbReference>
<feature type="transmembrane region" description="Helical" evidence="1">
    <location>
        <begin position="36"/>
        <end position="54"/>
    </location>
</feature>
<feature type="transmembrane region" description="Helical" evidence="1">
    <location>
        <begin position="214"/>
        <end position="231"/>
    </location>
</feature>
<feature type="transmembrane region" description="Helical" evidence="1">
    <location>
        <begin position="146"/>
        <end position="169"/>
    </location>
</feature>
<feature type="transmembrane region" description="Helical" evidence="1">
    <location>
        <begin position="189"/>
        <end position="207"/>
    </location>
</feature>
<reference evidence="3" key="1">
    <citation type="journal article" date="2010" name="Stand. Genomic Sci.">
        <title>Complete genome sequence of Thermocrinis albus type strain (HI 11/12T).</title>
        <authorList>
            <person name="Wirth R."/>
            <person name="Sikorski J."/>
            <person name="Brambilla E."/>
            <person name="Misra M."/>
            <person name="Lapidus A."/>
            <person name="Copeland A."/>
            <person name="Nolan M."/>
            <person name="Lucas S."/>
            <person name="Chen F."/>
            <person name="Tice H."/>
            <person name="Cheng J.F."/>
            <person name="Han C."/>
            <person name="Detter J.C."/>
            <person name="Tapia R."/>
            <person name="Bruce D."/>
            <person name="Goodwin L."/>
            <person name="Pitluck S."/>
            <person name="Pati A."/>
            <person name="Anderson I."/>
            <person name="Ivanova N."/>
            <person name="Mavromatis K."/>
            <person name="Mikhailova N."/>
            <person name="Chen A."/>
            <person name="Palaniappan K."/>
            <person name="Bilek Y."/>
            <person name="Hader T."/>
            <person name="Land M."/>
            <person name="Hauser L."/>
            <person name="Chang Y.J."/>
            <person name="Jeffries C.D."/>
            <person name="Tindall B.J."/>
            <person name="Rohde M."/>
            <person name="Goker M."/>
            <person name="Bristow J."/>
            <person name="Eisen J.A."/>
            <person name="Markowitz V."/>
            <person name="Hugenholtz P."/>
            <person name="Kyrpides N.C."/>
            <person name="Klenk H.P."/>
        </authorList>
    </citation>
    <scope>NUCLEOTIDE SEQUENCE [LARGE SCALE GENOMIC DNA]</scope>
    <source>
        <strain evidence="3">DSM 14484 / JCM 11386 / HI 11/12</strain>
    </source>
</reference>
<dbReference type="HOGENOM" id="CLU_587837_0_0_0"/>